<dbReference type="HOGENOM" id="CLU_2865385_0_0_9"/>
<dbReference type="STRING" id="626523.GCWU000342_00793"/>
<evidence type="ECO:0000313" key="1">
    <source>
        <dbReference type="EMBL" id="EEP29435.1"/>
    </source>
</evidence>
<dbReference type="AlphaFoldDB" id="C4G9Y8"/>
<protein>
    <submittedName>
        <fullName evidence="1">Uncharacterized protein</fullName>
    </submittedName>
</protein>
<keyword evidence="2" id="KW-1185">Reference proteome</keyword>
<comment type="caution">
    <text evidence="1">The sequence shown here is derived from an EMBL/GenBank/DDBJ whole genome shotgun (WGS) entry which is preliminary data.</text>
</comment>
<name>C4G9Y8_9FIRM</name>
<evidence type="ECO:0000313" key="2">
    <source>
        <dbReference type="Proteomes" id="UP000003494"/>
    </source>
</evidence>
<organism evidence="1 2">
    <name type="scientific">Shuttleworthella satelles DSM 14600</name>
    <dbReference type="NCBI Taxonomy" id="626523"/>
    <lineage>
        <taxon>Bacteria</taxon>
        <taxon>Bacillati</taxon>
        <taxon>Bacillota</taxon>
        <taxon>Clostridia</taxon>
        <taxon>Lachnospirales</taxon>
        <taxon>Lachnospiraceae</taxon>
        <taxon>Shuttleworthella</taxon>
    </lineage>
</organism>
<sequence length="64" mass="7369">MQQEKNKKIQYFFSVLLSKYSLPPFLLPLAEVTGFTTNLLHARLYTSFPANAIPQNPCIRMHIS</sequence>
<gene>
    <name evidence="1" type="ORF">GCWU000342_00793</name>
</gene>
<dbReference type="Proteomes" id="UP000003494">
    <property type="component" value="Unassembled WGS sequence"/>
</dbReference>
<reference evidence="1" key="1">
    <citation type="submission" date="2009-04" db="EMBL/GenBank/DDBJ databases">
        <authorList>
            <person name="Weinstock G."/>
            <person name="Sodergren E."/>
            <person name="Clifton S."/>
            <person name="Fulton L."/>
            <person name="Fulton B."/>
            <person name="Courtney L."/>
            <person name="Fronick C."/>
            <person name="Harrison M."/>
            <person name="Strong C."/>
            <person name="Farmer C."/>
            <person name="Delahaunty K."/>
            <person name="Markovic C."/>
            <person name="Hall O."/>
            <person name="Minx P."/>
            <person name="Tomlinson C."/>
            <person name="Mitreva M."/>
            <person name="Nelson J."/>
            <person name="Hou S."/>
            <person name="Wollam A."/>
            <person name="Pepin K.H."/>
            <person name="Johnson M."/>
            <person name="Bhonagiri V."/>
            <person name="Nash W.E."/>
            <person name="Warren W."/>
            <person name="Chinwalla A."/>
            <person name="Mardis E.R."/>
            <person name="Wilson R.K."/>
        </authorList>
    </citation>
    <scope>NUCLEOTIDE SEQUENCE [LARGE SCALE GENOMIC DNA]</scope>
    <source>
        <strain evidence="1">DSM 14600</strain>
    </source>
</reference>
<dbReference type="EMBL" id="ACIP02000001">
    <property type="protein sequence ID" value="EEP29435.1"/>
    <property type="molecule type" value="Genomic_DNA"/>
</dbReference>
<accession>C4G9Y8</accession>
<proteinExistence type="predicted"/>